<dbReference type="InParanoid" id="E4XNX1"/>
<organism evidence="2">
    <name type="scientific">Oikopleura dioica</name>
    <name type="common">Tunicate</name>
    <dbReference type="NCBI Taxonomy" id="34765"/>
    <lineage>
        <taxon>Eukaryota</taxon>
        <taxon>Metazoa</taxon>
        <taxon>Chordata</taxon>
        <taxon>Tunicata</taxon>
        <taxon>Appendicularia</taxon>
        <taxon>Copelata</taxon>
        <taxon>Oikopleuridae</taxon>
        <taxon>Oikopleura</taxon>
    </lineage>
</organism>
<keyword evidence="3" id="KW-1185">Reference proteome</keyword>
<evidence type="ECO:0000256" key="1">
    <source>
        <dbReference type="SAM" id="SignalP"/>
    </source>
</evidence>
<feature type="signal peptide" evidence="1">
    <location>
        <begin position="1"/>
        <end position="16"/>
    </location>
</feature>
<reference evidence="2" key="1">
    <citation type="journal article" date="2010" name="Science">
        <title>Plasticity of animal genome architecture unmasked by rapid evolution of a pelagic tunicate.</title>
        <authorList>
            <person name="Denoeud F."/>
            <person name="Henriet S."/>
            <person name="Mungpakdee S."/>
            <person name="Aury J.M."/>
            <person name="Da Silva C."/>
            <person name="Brinkmann H."/>
            <person name="Mikhaleva J."/>
            <person name="Olsen L.C."/>
            <person name="Jubin C."/>
            <person name="Canestro C."/>
            <person name="Bouquet J.M."/>
            <person name="Danks G."/>
            <person name="Poulain J."/>
            <person name="Campsteijn C."/>
            <person name="Adamski M."/>
            <person name="Cross I."/>
            <person name="Yadetie F."/>
            <person name="Muffato M."/>
            <person name="Louis A."/>
            <person name="Butcher S."/>
            <person name="Tsagkogeorga G."/>
            <person name="Konrad A."/>
            <person name="Singh S."/>
            <person name="Jensen M.F."/>
            <person name="Cong E.H."/>
            <person name="Eikeseth-Otteraa H."/>
            <person name="Noel B."/>
            <person name="Anthouard V."/>
            <person name="Porcel B.M."/>
            <person name="Kachouri-Lafond R."/>
            <person name="Nishino A."/>
            <person name="Ugolini M."/>
            <person name="Chourrout P."/>
            <person name="Nishida H."/>
            <person name="Aasland R."/>
            <person name="Huzurbazar S."/>
            <person name="Westhof E."/>
            <person name="Delsuc F."/>
            <person name="Lehrach H."/>
            <person name="Reinhardt R."/>
            <person name="Weissenbach J."/>
            <person name="Roy S.W."/>
            <person name="Artiguenave F."/>
            <person name="Postlethwait J.H."/>
            <person name="Manak J.R."/>
            <person name="Thompson E.M."/>
            <person name="Jaillon O."/>
            <person name="Du Pasquier L."/>
            <person name="Boudinot P."/>
            <person name="Liberles D.A."/>
            <person name="Volff J.N."/>
            <person name="Philippe H."/>
            <person name="Lenhard B."/>
            <person name="Roest Crollius H."/>
            <person name="Wincker P."/>
            <person name="Chourrout D."/>
        </authorList>
    </citation>
    <scope>NUCLEOTIDE SEQUENCE [LARGE SCALE GENOMIC DNA]</scope>
</reference>
<dbReference type="EMBL" id="FN653087">
    <property type="protein sequence ID" value="CBY11559.1"/>
    <property type="molecule type" value="Genomic_DNA"/>
</dbReference>
<dbReference type="Proteomes" id="UP000001307">
    <property type="component" value="Unassembled WGS sequence"/>
</dbReference>
<name>E4XNX1_OIKDI</name>
<gene>
    <name evidence="2" type="ORF">GSOID_T00016726001</name>
</gene>
<evidence type="ECO:0000313" key="2">
    <source>
        <dbReference type="EMBL" id="CBY11559.1"/>
    </source>
</evidence>
<evidence type="ECO:0000313" key="3">
    <source>
        <dbReference type="Proteomes" id="UP000001307"/>
    </source>
</evidence>
<keyword evidence="1" id="KW-0732">Signal</keyword>
<accession>E4XNX1</accession>
<dbReference type="AlphaFoldDB" id="E4XNX1"/>
<proteinExistence type="predicted"/>
<protein>
    <submittedName>
        <fullName evidence="2">Uncharacterized protein</fullName>
    </submittedName>
</protein>
<feature type="chain" id="PRO_5003193083" evidence="1">
    <location>
        <begin position="17"/>
        <end position="141"/>
    </location>
</feature>
<sequence length="141" mass="16377">MKLKILLLTWFRVTFAQIGRKEENLERIGERIDRRFSGSCFENPILIRRKNRTRQPLELIDFCCKLCSEKGCSACGEEDPALADCPSEVAPYFIHMNPETGCYVNCVCVDPNKRINWFVMFLSSFGHSLQSNKPFYVNKWA</sequence>